<evidence type="ECO:0000256" key="6">
    <source>
        <dbReference type="ARBA" id="ARBA00023065"/>
    </source>
</evidence>
<accession>Q0FMW9</accession>
<dbReference type="Pfam" id="PF02823">
    <property type="entry name" value="ATP-synt_DE_N"/>
    <property type="match status" value="1"/>
</dbReference>
<keyword evidence="6 9" id="KW-0406">Ion transport</keyword>
<keyword evidence="8 9" id="KW-0139">CF(1)</keyword>
<dbReference type="SUPFAM" id="SSF51344">
    <property type="entry name" value="Epsilon subunit of F1F0-ATP synthase N-terminal domain"/>
    <property type="match status" value="1"/>
</dbReference>
<comment type="similarity">
    <text evidence="3 9">Belongs to the ATPase epsilon chain family.</text>
</comment>
<keyword evidence="9" id="KW-1003">Cell membrane</keyword>
<dbReference type="HAMAP" id="MF_00530">
    <property type="entry name" value="ATP_synth_epsil_bac"/>
    <property type="match status" value="1"/>
</dbReference>
<evidence type="ECO:0000256" key="5">
    <source>
        <dbReference type="ARBA" id="ARBA00022781"/>
    </source>
</evidence>
<dbReference type="GO" id="GO:0005886">
    <property type="term" value="C:plasma membrane"/>
    <property type="evidence" value="ECO:0007669"/>
    <property type="project" value="UniProtKB-SubCell"/>
</dbReference>
<sequence>MSAPLHLVITTTMDVVVDDAEVTSLRAQDESGGFGILPGHTDFLTVLPASIIRWRSAGRPEQFAGVRAGLLSVNGGREIAIACRDAILGEDIHALEDRIAAFRRDQDDAGRRERVEQMRLHANAVREMIRLLRPGQGDVLPHPSGVGAEQGEPR</sequence>
<comment type="caution">
    <text evidence="12">The sequence shown here is derived from an EMBL/GenBank/DDBJ whole genome shotgun (WGS) entry which is preliminary data.</text>
</comment>
<name>Q0FMW9_SALBH</name>
<dbReference type="CDD" id="cd12152">
    <property type="entry name" value="F1-ATPase_delta"/>
    <property type="match status" value="1"/>
</dbReference>
<evidence type="ECO:0000313" key="12">
    <source>
        <dbReference type="EMBL" id="EAU45533.1"/>
    </source>
</evidence>
<evidence type="ECO:0000256" key="4">
    <source>
        <dbReference type="ARBA" id="ARBA00022448"/>
    </source>
</evidence>
<keyword evidence="13" id="KW-1185">Reference proteome</keyword>
<dbReference type="NCBIfam" id="NF009981">
    <property type="entry name" value="PRK13447.1"/>
    <property type="match status" value="1"/>
</dbReference>
<reference evidence="12 13" key="1">
    <citation type="journal article" date="2010" name="J. Bacteriol.">
        <title>Genome sequences of Pelagibaca bermudensis HTCC2601T and Maritimibacter alkaliphilus HTCC2654T, the type strains of two marine Roseobacter genera.</title>
        <authorList>
            <person name="Thrash J.C."/>
            <person name="Cho J.C."/>
            <person name="Ferriera S."/>
            <person name="Johnson J."/>
            <person name="Vergin K.L."/>
            <person name="Giovannoni S.J."/>
        </authorList>
    </citation>
    <scope>NUCLEOTIDE SEQUENCE [LARGE SCALE GENOMIC DNA]</scope>
    <source>
        <strain evidence="13">DSM 26914 / JCM 13377 / KCTC 12554 / HTCC2601</strain>
    </source>
</reference>
<gene>
    <name evidence="9" type="primary">atpC</name>
    <name evidence="12" type="ORF">R2601_18063</name>
</gene>
<dbReference type="AlphaFoldDB" id="Q0FMW9"/>
<dbReference type="OrthoDB" id="272739at2"/>
<comment type="subunit">
    <text evidence="9">F-type ATPases have 2 components, CF(1) - the catalytic core - and CF(0) - the membrane proton channel. CF(1) has five subunits: alpha(3), beta(3), gamma(1), delta(1), epsilon(1). CF(0) has three main subunits: a, b and c.</text>
</comment>
<dbReference type="EMBL" id="AATQ01000025">
    <property type="protein sequence ID" value="EAU45533.1"/>
    <property type="molecule type" value="Genomic_DNA"/>
</dbReference>
<keyword evidence="7 9" id="KW-0472">Membrane</keyword>
<evidence type="ECO:0000259" key="11">
    <source>
        <dbReference type="Pfam" id="PF02823"/>
    </source>
</evidence>
<evidence type="ECO:0000256" key="3">
    <source>
        <dbReference type="ARBA" id="ARBA00005712"/>
    </source>
</evidence>
<protein>
    <recommendedName>
        <fullName evidence="9">ATP synthase epsilon chain</fullName>
    </recommendedName>
    <alternativeName>
        <fullName evidence="9">ATP synthase F1 sector epsilon subunit</fullName>
    </alternativeName>
    <alternativeName>
        <fullName evidence="9">F-ATPase epsilon subunit</fullName>
    </alternativeName>
</protein>
<dbReference type="RefSeq" id="WP_007797551.1">
    <property type="nucleotide sequence ID" value="NZ_DS022276.1"/>
</dbReference>
<dbReference type="Gene3D" id="2.60.15.10">
    <property type="entry name" value="F0F1 ATP synthase delta/epsilon subunit, N-terminal"/>
    <property type="match status" value="1"/>
</dbReference>
<dbReference type="GO" id="GO:0045259">
    <property type="term" value="C:proton-transporting ATP synthase complex"/>
    <property type="evidence" value="ECO:0007669"/>
    <property type="project" value="UniProtKB-KW"/>
</dbReference>
<dbReference type="Proteomes" id="UP000006230">
    <property type="component" value="Unassembled WGS sequence"/>
</dbReference>
<dbReference type="eggNOG" id="COG0355">
    <property type="taxonomic scope" value="Bacteria"/>
</dbReference>
<evidence type="ECO:0000256" key="8">
    <source>
        <dbReference type="ARBA" id="ARBA00023196"/>
    </source>
</evidence>
<keyword evidence="5 9" id="KW-0375">Hydrogen ion transport</keyword>
<dbReference type="STRING" id="314265.R2601_18063"/>
<evidence type="ECO:0000256" key="2">
    <source>
        <dbReference type="ARBA" id="ARBA00004184"/>
    </source>
</evidence>
<dbReference type="InterPro" id="IPR036771">
    <property type="entry name" value="ATPsynth_dsu/esu_N"/>
</dbReference>
<dbReference type="InterPro" id="IPR001469">
    <property type="entry name" value="ATP_synth_F1_dsu/esu"/>
</dbReference>
<comment type="subcellular location">
    <subcellularLocation>
        <location evidence="9">Cell membrane</location>
        <topology evidence="9">Peripheral membrane protein</topology>
    </subcellularLocation>
    <subcellularLocation>
        <location evidence="2">Endomembrane system</location>
        <topology evidence="2">Peripheral membrane protein</topology>
    </subcellularLocation>
</comment>
<keyword evidence="4 9" id="KW-0813">Transport</keyword>
<dbReference type="GO" id="GO:0012505">
    <property type="term" value="C:endomembrane system"/>
    <property type="evidence" value="ECO:0007669"/>
    <property type="project" value="UniProtKB-SubCell"/>
</dbReference>
<evidence type="ECO:0000313" key="13">
    <source>
        <dbReference type="Proteomes" id="UP000006230"/>
    </source>
</evidence>
<comment type="function">
    <text evidence="1 9">Produces ATP from ADP in the presence of a proton gradient across the membrane.</text>
</comment>
<evidence type="ECO:0000256" key="10">
    <source>
        <dbReference type="SAM" id="MobiDB-lite"/>
    </source>
</evidence>
<dbReference type="HOGENOM" id="CLU_149174_0_0_5"/>
<feature type="domain" description="ATP synthase F1 complex delta/epsilon subunit N-terminal" evidence="11">
    <location>
        <begin position="5"/>
        <end position="85"/>
    </location>
</feature>
<dbReference type="InterPro" id="IPR020546">
    <property type="entry name" value="ATP_synth_F1_dsu/esu_N"/>
</dbReference>
<evidence type="ECO:0000256" key="1">
    <source>
        <dbReference type="ARBA" id="ARBA00003543"/>
    </source>
</evidence>
<feature type="region of interest" description="Disordered" evidence="10">
    <location>
        <begin position="135"/>
        <end position="154"/>
    </location>
</feature>
<dbReference type="GO" id="GO:0046933">
    <property type="term" value="F:proton-transporting ATP synthase activity, rotational mechanism"/>
    <property type="evidence" value="ECO:0007669"/>
    <property type="project" value="UniProtKB-UniRule"/>
</dbReference>
<keyword evidence="9" id="KW-0066">ATP synthesis</keyword>
<organism evidence="12 13">
    <name type="scientific">Salipiger bermudensis (strain DSM 26914 / JCM 13377 / KCTC 12554 / HTCC2601)</name>
    <name type="common">Pelagibaca bermudensis</name>
    <dbReference type="NCBI Taxonomy" id="314265"/>
    <lineage>
        <taxon>Bacteria</taxon>
        <taxon>Pseudomonadati</taxon>
        <taxon>Pseudomonadota</taxon>
        <taxon>Alphaproteobacteria</taxon>
        <taxon>Rhodobacterales</taxon>
        <taxon>Roseobacteraceae</taxon>
        <taxon>Salipiger</taxon>
    </lineage>
</organism>
<proteinExistence type="inferred from homology"/>
<dbReference type="GO" id="GO:0005524">
    <property type="term" value="F:ATP binding"/>
    <property type="evidence" value="ECO:0007669"/>
    <property type="project" value="UniProtKB-UniRule"/>
</dbReference>
<evidence type="ECO:0000256" key="7">
    <source>
        <dbReference type="ARBA" id="ARBA00023136"/>
    </source>
</evidence>
<evidence type="ECO:0000256" key="9">
    <source>
        <dbReference type="HAMAP-Rule" id="MF_00530"/>
    </source>
</evidence>